<dbReference type="InterPro" id="IPR001757">
    <property type="entry name" value="P_typ_ATPase"/>
</dbReference>
<evidence type="ECO:0000313" key="19">
    <source>
        <dbReference type="EMBL" id="OTF71576.1"/>
    </source>
</evidence>
<evidence type="ECO:0000256" key="13">
    <source>
        <dbReference type="ARBA" id="ARBA00023136"/>
    </source>
</evidence>
<evidence type="ECO:0000256" key="5">
    <source>
        <dbReference type="ARBA" id="ARBA00022538"/>
    </source>
</evidence>
<feature type="transmembrane region" description="Helical" evidence="16">
    <location>
        <begin position="281"/>
        <end position="304"/>
    </location>
</feature>
<dbReference type="Pfam" id="PF00689">
    <property type="entry name" value="Cation_ATPase_C"/>
    <property type="match status" value="1"/>
</dbReference>
<sequence length="922" mass="102002">MDEHRISLGELYSRLGTHPDHGLTPSRAKEVLLRDGPNALTPPKTTPEWVKFCKQLFGGFALLLWIGAFLCFFAYAIQATSEDEPAPDNLYLGVVLAVVVIITGIFSYYQEAKSSAIMESFKSLVPQYATVVREGQKHTISAEEVVVGDVVEVKGGDRIPADIRVIKAHGCKVDNSSLTGESEPQTRSPELTSDNPLETRNLAFFSTNCVEGAAIGVVIHTGDRTIMGRIANLASGLEMGETPIAKEIAHFIHIITGVAVFLGVTFFIIAFILGYHWLDAVIFLIGIIVANVPEGLLATVTVCLTLTAKRMASKNCLVKNLEAVETLGSTSTICSDKTGTLTQNRMTVAHMWFDNHIIEADTTEDQSGVQYDKSSPGWKALSRAATLCSRAEFKANQENIPILKRECAGDASESAILKCMEIALGNKICEIPFNSTNKYHVTIHDSSEAGGYLLCMKGAPERILDRCSTIFINGEEKVLNDELKDAFNTAYLELGGLGERVIGFCDFPLPSDKFPKGYPFDADEANFPLDNLRFLGTETVEDIANRLNIPVENVNPRDAKAAVIHGQELKDMTSEEIDEVLRHHSEIVFARTSPQQKLIIVEGCQRQGAIVAVTGDGVNDSPALKKADIGVAMGIAGSDVSKQAADMILLDDNFASIVTGVEEGRLIFDNLKKSIAYTLTSNIPEISPFLFFIIFNTPLPLGTVTILCIDLGTDMVPAISLAYEQAESDIMKRQPRDPQHDKLVNERLISVSYGQIGMIQAAAGFFSYFIIMAEHGFWGWMLFGLREKWDSQGVNDLEDASGQEWTYHARKKLEYTCHTAFFVAIVVVQWADLIICKTRRNSLVHQKMKNHVLNFGLCFETALAAFLSYCPGMPILLRLYPLKFTWWLVPIPFSLLIFVYDEIRRFILRRNPGGWVELETYY</sequence>
<evidence type="ECO:0000256" key="1">
    <source>
        <dbReference type="ARBA" id="ARBA00004651"/>
    </source>
</evidence>
<feature type="domain" description="Cation-transporting P-type ATPase N-terminal" evidence="18">
    <location>
        <begin position="2"/>
        <end position="76"/>
    </location>
</feature>
<comment type="function">
    <text evidence="14">This is the catalytic component of the active enzyme, which catalyzes the hydrolysis of ATP coupled with the exchange of sodium and potassium ions across the plasma membrane. This action creates the electrochemical gradient of sodium and potassium ions, providing the energy for active transport of various nutrients.</text>
</comment>
<dbReference type="SMART" id="SM00831">
    <property type="entry name" value="Cation_ATPase_N"/>
    <property type="match status" value="1"/>
</dbReference>
<dbReference type="SUPFAM" id="SSF81660">
    <property type="entry name" value="Metal cation-transporting ATPase, ATP-binding domain N"/>
    <property type="match status" value="1"/>
</dbReference>
<dbReference type="EMBL" id="MUJZ01060306">
    <property type="protein sequence ID" value="OTF71576.1"/>
    <property type="molecule type" value="Genomic_DNA"/>
</dbReference>
<dbReference type="FunFam" id="3.40.50.1000:FF:000614">
    <property type="match status" value="1"/>
</dbReference>
<feature type="transmembrane region" description="Helical" evidence="16">
    <location>
        <begin position="813"/>
        <end position="831"/>
    </location>
</feature>
<dbReference type="FunFam" id="3.40.1110.10:FF:000001">
    <property type="entry name" value="Sodium/potassium-transporting ATPase subunit alpha"/>
    <property type="match status" value="1"/>
</dbReference>
<dbReference type="InterPro" id="IPR023299">
    <property type="entry name" value="ATPase_P-typ_cyto_dom_N"/>
</dbReference>
<dbReference type="Pfam" id="PF00690">
    <property type="entry name" value="Cation_ATPase_N"/>
    <property type="match status" value="1"/>
</dbReference>
<dbReference type="Pfam" id="PF13246">
    <property type="entry name" value="Cation_ATPase"/>
    <property type="match status" value="1"/>
</dbReference>
<evidence type="ECO:0000256" key="14">
    <source>
        <dbReference type="ARBA" id="ARBA00037422"/>
    </source>
</evidence>
<dbReference type="NCBIfam" id="TIGR01106">
    <property type="entry name" value="ATPase-IIC_X-K"/>
    <property type="match status" value="1"/>
</dbReference>
<feature type="transmembrane region" description="Helical" evidence="16">
    <location>
        <begin position="884"/>
        <end position="900"/>
    </location>
</feature>
<dbReference type="PRINTS" id="PR00119">
    <property type="entry name" value="CATATPASE"/>
</dbReference>
<keyword evidence="11 16" id="KW-0630">Potassium</keyword>
<dbReference type="PANTHER" id="PTHR43294">
    <property type="entry name" value="SODIUM/POTASSIUM-TRANSPORTING ATPASE SUBUNIT ALPHA"/>
    <property type="match status" value="1"/>
</dbReference>
<dbReference type="Gene3D" id="1.20.1110.10">
    <property type="entry name" value="Calcium-transporting ATPase, transmembrane domain"/>
    <property type="match status" value="3"/>
</dbReference>
<evidence type="ECO:0000256" key="12">
    <source>
        <dbReference type="ARBA" id="ARBA00022989"/>
    </source>
</evidence>
<dbReference type="PROSITE" id="PS00154">
    <property type="entry name" value="ATPASE_E1_E2"/>
    <property type="match status" value="1"/>
</dbReference>
<keyword evidence="13 16" id="KW-0472">Membrane</keyword>
<feature type="region of interest" description="Disordered" evidence="17">
    <location>
        <begin position="175"/>
        <end position="195"/>
    </location>
</feature>
<keyword evidence="16" id="KW-0479">Metal-binding</keyword>
<dbReference type="GO" id="GO:0046872">
    <property type="term" value="F:metal ion binding"/>
    <property type="evidence" value="ECO:0007669"/>
    <property type="project" value="UniProtKB-KW"/>
</dbReference>
<dbReference type="Pfam" id="PF00122">
    <property type="entry name" value="E1-E2_ATPase"/>
    <property type="match status" value="1"/>
</dbReference>
<organism evidence="19 20">
    <name type="scientific">Euroglyphus maynei</name>
    <name type="common">Mayne's house dust mite</name>
    <dbReference type="NCBI Taxonomy" id="6958"/>
    <lineage>
        <taxon>Eukaryota</taxon>
        <taxon>Metazoa</taxon>
        <taxon>Ecdysozoa</taxon>
        <taxon>Arthropoda</taxon>
        <taxon>Chelicerata</taxon>
        <taxon>Arachnida</taxon>
        <taxon>Acari</taxon>
        <taxon>Acariformes</taxon>
        <taxon>Sarcoptiformes</taxon>
        <taxon>Astigmata</taxon>
        <taxon>Psoroptidia</taxon>
        <taxon>Analgoidea</taxon>
        <taxon>Pyroglyphidae</taxon>
        <taxon>Pyroglyphinae</taxon>
        <taxon>Euroglyphus</taxon>
    </lineage>
</organism>
<dbReference type="GO" id="GO:0005524">
    <property type="term" value="F:ATP binding"/>
    <property type="evidence" value="ECO:0007669"/>
    <property type="project" value="UniProtKB-KW"/>
</dbReference>
<keyword evidence="4" id="KW-1003">Cell membrane</keyword>
<dbReference type="InterPro" id="IPR018303">
    <property type="entry name" value="ATPase_P-typ_P_site"/>
</dbReference>
<dbReference type="PANTHER" id="PTHR43294:SF13">
    <property type="entry name" value="SODIUM_POTASSIUM-TRANSPORTING ATPASE SUBUNIT ALPHA"/>
    <property type="match status" value="1"/>
</dbReference>
<evidence type="ECO:0000256" key="8">
    <source>
        <dbReference type="ARBA" id="ARBA00022692"/>
    </source>
</evidence>
<keyword evidence="5 16" id="KW-0633">Potassium transport</keyword>
<evidence type="ECO:0000256" key="11">
    <source>
        <dbReference type="ARBA" id="ARBA00022958"/>
    </source>
</evidence>
<proteinExistence type="inferred from homology"/>
<keyword evidence="7" id="KW-0740">Sodium/potassium transport</keyword>
<dbReference type="GO" id="GO:0006883">
    <property type="term" value="P:intracellular sodium ion homeostasis"/>
    <property type="evidence" value="ECO:0007669"/>
    <property type="project" value="TreeGrafter"/>
</dbReference>
<dbReference type="InterPro" id="IPR008250">
    <property type="entry name" value="ATPase_P-typ_transduc_dom_A_sf"/>
</dbReference>
<keyword evidence="3 16" id="KW-0813">Transport</keyword>
<dbReference type="CDD" id="cd02608">
    <property type="entry name" value="P-type_ATPase_Na-K_like"/>
    <property type="match status" value="1"/>
</dbReference>
<dbReference type="AlphaFoldDB" id="A0A1Y3AVU9"/>
<comment type="subunit">
    <text evidence="15">The sodium/potassium-transporting ATPase is composed of a catalytic alpha subunit, an auxiliary non-catalytic beta subunit and an additional regulatory subunit.</text>
</comment>
<dbReference type="GO" id="GO:0030007">
    <property type="term" value="P:intracellular potassium ion homeostasis"/>
    <property type="evidence" value="ECO:0007669"/>
    <property type="project" value="TreeGrafter"/>
</dbReference>
<dbReference type="NCBIfam" id="TIGR01494">
    <property type="entry name" value="ATPase_P-type"/>
    <property type="match status" value="2"/>
</dbReference>
<dbReference type="GO" id="GO:0005391">
    <property type="term" value="F:P-type sodium:potassium-exchanging transporter activity"/>
    <property type="evidence" value="ECO:0007669"/>
    <property type="project" value="TreeGrafter"/>
</dbReference>
<comment type="subcellular location">
    <subcellularLocation>
        <location evidence="1 16">Cell membrane</location>
        <topology evidence="1 16">Multi-pass membrane protein</topology>
    </subcellularLocation>
</comment>
<dbReference type="InterPro" id="IPR005775">
    <property type="entry name" value="P-type_ATPase_IIC"/>
</dbReference>
<evidence type="ECO:0000256" key="4">
    <source>
        <dbReference type="ARBA" id="ARBA00022475"/>
    </source>
</evidence>
<dbReference type="GO" id="GO:0016887">
    <property type="term" value="F:ATP hydrolysis activity"/>
    <property type="evidence" value="ECO:0007669"/>
    <property type="project" value="InterPro"/>
</dbReference>
<evidence type="ECO:0000256" key="2">
    <source>
        <dbReference type="ARBA" id="ARBA00006934"/>
    </source>
</evidence>
<evidence type="ECO:0000256" key="17">
    <source>
        <dbReference type="SAM" id="MobiDB-lite"/>
    </source>
</evidence>
<dbReference type="InterPro" id="IPR036412">
    <property type="entry name" value="HAD-like_sf"/>
</dbReference>
<evidence type="ECO:0000256" key="9">
    <source>
        <dbReference type="ARBA" id="ARBA00022741"/>
    </source>
</evidence>
<gene>
    <name evidence="19" type="ORF">BLA29_000905</name>
</gene>
<keyword evidence="16" id="KW-0406">Ion transport</keyword>
<evidence type="ECO:0000256" key="3">
    <source>
        <dbReference type="ARBA" id="ARBA00022448"/>
    </source>
</evidence>
<reference evidence="19 20" key="1">
    <citation type="submission" date="2017-03" db="EMBL/GenBank/DDBJ databases">
        <title>Genome Survey of Euroglyphus maynei.</title>
        <authorList>
            <person name="Arlian L.G."/>
            <person name="Morgan M.S."/>
            <person name="Rider S.D."/>
        </authorList>
    </citation>
    <scope>NUCLEOTIDE SEQUENCE [LARGE SCALE GENOMIC DNA]</scope>
    <source>
        <strain evidence="19">Arlian Lab</strain>
        <tissue evidence="19">Whole body</tissue>
    </source>
</reference>
<dbReference type="InterPro" id="IPR023298">
    <property type="entry name" value="ATPase_P-typ_TM_dom_sf"/>
</dbReference>
<dbReference type="InterPro" id="IPR050510">
    <property type="entry name" value="Cation_transp_ATPase_P-type"/>
</dbReference>
<dbReference type="SUPFAM" id="SSF81665">
    <property type="entry name" value="Calcium ATPase, transmembrane domain M"/>
    <property type="match status" value="1"/>
</dbReference>
<dbReference type="OrthoDB" id="158672at2759"/>
<dbReference type="InterPro" id="IPR004014">
    <property type="entry name" value="ATPase_P-typ_cation-transptr_N"/>
</dbReference>
<evidence type="ECO:0000256" key="10">
    <source>
        <dbReference type="ARBA" id="ARBA00022840"/>
    </source>
</evidence>
<dbReference type="GO" id="GO:0036376">
    <property type="term" value="P:sodium ion export across plasma membrane"/>
    <property type="evidence" value="ECO:0007669"/>
    <property type="project" value="TreeGrafter"/>
</dbReference>
<evidence type="ECO:0000256" key="7">
    <source>
        <dbReference type="ARBA" id="ARBA00022607"/>
    </source>
</evidence>
<feature type="transmembrane region" description="Helical" evidence="16">
    <location>
        <begin position="748"/>
        <end position="771"/>
    </location>
</feature>
<dbReference type="FunFam" id="2.70.150.10:FF:000003">
    <property type="entry name" value="Sodium/potassium-transporting ATPase subunit alpha"/>
    <property type="match status" value="1"/>
</dbReference>
<comment type="similarity">
    <text evidence="2 16">Belongs to the cation transport ATPase (P-type) (TC 3.A.3) family. Type IIC subfamily.</text>
</comment>
<keyword evidence="9 16" id="KW-0547">Nucleotide-binding</keyword>
<dbReference type="Proteomes" id="UP000194236">
    <property type="component" value="Unassembled WGS sequence"/>
</dbReference>
<feature type="transmembrane region" description="Helical" evidence="16">
    <location>
        <begin position="56"/>
        <end position="78"/>
    </location>
</feature>
<evidence type="ECO:0000256" key="6">
    <source>
        <dbReference type="ARBA" id="ARBA00022553"/>
    </source>
</evidence>
<dbReference type="PRINTS" id="PR00121">
    <property type="entry name" value="NAKATPASE"/>
</dbReference>
<dbReference type="InterPro" id="IPR006068">
    <property type="entry name" value="ATPase_P-typ_cation-transptr_C"/>
</dbReference>
<dbReference type="FunFam" id="1.20.1110.10:FF:000095">
    <property type="entry name" value="Sodium/potassium-transporting ATPase subunit alpha-1"/>
    <property type="match status" value="2"/>
</dbReference>
<evidence type="ECO:0000313" key="20">
    <source>
        <dbReference type="Proteomes" id="UP000194236"/>
    </source>
</evidence>
<accession>A0A1Y3AVU9</accession>
<keyword evidence="20" id="KW-1185">Reference proteome</keyword>
<evidence type="ECO:0000256" key="15">
    <source>
        <dbReference type="ARBA" id="ARBA00038795"/>
    </source>
</evidence>
<keyword evidence="6" id="KW-0597">Phosphoprotein</keyword>
<comment type="caution">
    <text evidence="19">The sequence shown here is derived from an EMBL/GenBank/DDBJ whole genome shotgun (WGS) entry which is preliminary data.</text>
</comment>
<keyword evidence="8 16" id="KW-0812">Transmembrane</keyword>
<keyword evidence="12 16" id="KW-1133">Transmembrane helix</keyword>
<keyword evidence="10 16" id="KW-0067">ATP-binding</keyword>
<feature type="transmembrane region" description="Helical" evidence="16">
    <location>
        <begin position="852"/>
        <end position="869"/>
    </location>
</feature>
<dbReference type="GO" id="GO:0005886">
    <property type="term" value="C:plasma membrane"/>
    <property type="evidence" value="ECO:0007669"/>
    <property type="project" value="UniProtKB-SubCell"/>
</dbReference>
<dbReference type="GO" id="GO:1990573">
    <property type="term" value="P:potassium ion import across plasma membrane"/>
    <property type="evidence" value="ECO:0007669"/>
    <property type="project" value="TreeGrafter"/>
</dbReference>
<protein>
    <recommendedName>
        <fullName evidence="16">Sodium/potassium-transporting ATPase subunit alpha</fullName>
    </recommendedName>
</protein>
<keyword evidence="7" id="KW-0739">Sodium transport</keyword>
<evidence type="ECO:0000259" key="18">
    <source>
        <dbReference type="SMART" id="SM00831"/>
    </source>
</evidence>
<feature type="transmembrane region" description="Helical" evidence="16">
    <location>
        <begin position="90"/>
        <end position="109"/>
    </location>
</feature>
<dbReference type="SUPFAM" id="SSF56784">
    <property type="entry name" value="HAD-like"/>
    <property type="match status" value="1"/>
</dbReference>
<dbReference type="InterPro" id="IPR059000">
    <property type="entry name" value="ATPase_P-type_domA"/>
</dbReference>
<feature type="transmembrane region" description="Helical" evidence="16">
    <location>
        <begin position="251"/>
        <end position="275"/>
    </location>
</feature>
<dbReference type="GO" id="GO:1902600">
    <property type="term" value="P:proton transmembrane transport"/>
    <property type="evidence" value="ECO:0007669"/>
    <property type="project" value="TreeGrafter"/>
</dbReference>
<evidence type="ECO:0000256" key="16">
    <source>
        <dbReference type="RuleBase" id="RU362084"/>
    </source>
</evidence>
<dbReference type="Gene3D" id="3.40.1110.10">
    <property type="entry name" value="Calcium-transporting ATPase, cytoplasmic domain N"/>
    <property type="match status" value="1"/>
</dbReference>
<name>A0A1Y3AVU9_EURMA</name>
<keyword evidence="7" id="KW-0915">Sodium</keyword>
<dbReference type="SUPFAM" id="SSF81653">
    <property type="entry name" value="Calcium ATPase, transduction domain A"/>
    <property type="match status" value="1"/>
</dbReference>